<sequence length="240" mass="28562">MSEAISVEIYRYIHIYSNLRVFNLKKQSSAHVMASRTSFFFNLATNLLGAPRTSDNGFFKFSGLFRLRTRLTTQAVLSVACVCFSVPLFTSLYCRLHYLWIERQRSRLVRVLDQNIDRQRESHRRLRRIHEKQVDTMNSITQWMSDAEDLANLVAFFQLDRELPQNSLDVDDNDDFNPRLIWLKQDEEISKVFSELRDFWARIAEETRILEEAKKECQLSDEKNEAELNRMEEEIKRWVP</sequence>
<feature type="coiled-coil region" evidence="1">
    <location>
        <begin position="203"/>
        <end position="234"/>
    </location>
</feature>
<dbReference type="EMBL" id="MU790635">
    <property type="protein sequence ID" value="KAJ3995875.1"/>
    <property type="molecule type" value="Genomic_DNA"/>
</dbReference>
<accession>A0ABQ8QBQ6</accession>
<comment type="caution">
    <text evidence="2">The sequence shown here is derived from an EMBL/GenBank/DDBJ whole genome shotgun (WGS) entry which is preliminary data.</text>
</comment>
<keyword evidence="3" id="KW-1185">Reference proteome</keyword>
<evidence type="ECO:0000313" key="2">
    <source>
        <dbReference type="EMBL" id="KAJ3995875.1"/>
    </source>
</evidence>
<reference evidence="2" key="1">
    <citation type="submission" date="2022-08" db="EMBL/GenBank/DDBJ databases">
        <authorList>
            <consortium name="DOE Joint Genome Institute"/>
            <person name="Min B."/>
            <person name="Riley R."/>
            <person name="Sierra-Patev S."/>
            <person name="Naranjo-Ortiz M."/>
            <person name="Looney B."/>
            <person name="Konkel Z."/>
            <person name="Slot J.C."/>
            <person name="Sakamoto Y."/>
            <person name="Steenwyk J.L."/>
            <person name="Rokas A."/>
            <person name="Carro J."/>
            <person name="Camarero S."/>
            <person name="Ferreira P."/>
            <person name="Molpeceres G."/>
            <person name="Ruiz-Duenas F.J."/>
            <person name="Serrano A."/>
            <person name="Henrissat B."/>
            <person name="Drula E."/>
            <person name="Hughes K.W."/>
            <person name="Mata J.L."/>
            <person name="Ishikawa N.K."/>
            <person name="Vargas-Isla R."/>
            <person name="Ushijima S."/>
            <person name="Smith C.A."/>
            <person name="Ahrendt S."/>
            <person name="Andreopoulos W."/>
            <person name="He G."/>
            <person name="Labutti K."/>
            <person name="Lipzen A."/>
            <person name="Ng V."/>
            <person name="Sandor L."/>
            <person name="Barry K."/>
            <person name="Martinez A.T."/>
            <person name="Xiao Y."/>
            <person name="Gibbons J.G."/>
            <person name="Terashima K."/>
            <person name="Hibbett D.S."/>
            <person name="Grigoriev I.V."/>
        </authorList>
    </citation>
    <scope>NUCLEOTIDE SEQUENCE</scope>
    <source>
        <strain evidence="2">TFB10827</strain>
    </source>
</reference>
<name>A0ABQ8QBQ6_9AGAR</name>
<keyword evidence="1" id="KW-0175">Coiled coil</keyword>
<organism evidence="2 3">
    <name type="scientific">Lentinula boryana</name>
    <dbReference type="NCBI Taxonomy" id="40481"/>
    <lineage>
        <taxon>Eukaryota</taxon>
        <taxon>Fungi</taxon>
        <taxon>Dikarya</taxon>
        <taxon>Basidiomycota</taxon>
        <taxon>Agaricomycotina</taxon>
        <taxon>Agaricomycetes</taxon>
        <taxon>Agaricomycetidae</taxon>
        <taxon>Agaricales</taxon>
        <taxon>Marasmiineae</taxon>
        <taxon>Omphalotaceae</taxon>
        <taxon>Lentinula</taxon>
    </lineage>
</organism>
<evidence type="ECO:0000256" key="1">
    <source>
        <dbReference type="SAM" id="Coils"/>
    </source>
</evidence>
<protein>
    <submittedName>
        <fullName evidence="2">Uncharacterized protein</fullName>
    </submittedName>
</protein>
<evidence type="ECO:0000313" key="3">
    <source>
        <dbReference type="Proteomes" id="UP001163828"/>
    </source>
</evidence>
<dbReference type="Proteomes" id="UP001163828">
    <property type="component" value="Unassembled WGS sequence"/>
</dbReference>
<gene>
    <name evidence="2" type="ORF">F5050DRAFT_217690</name>
</gene>
<proteinExistence type="predicted"/>